<dbReference type="KEGG" id="iho:Igni_0402"/>
<gene>
    <name evidence="2" type="ordered locus">Igni_0402</name>
</gene>
<dbReference type="Proteomes" id="UP000000262">
    <property type="component" value="Chromosome"/>
</dbReference>
<protein>
    <submittedName>
        <fullName evidence="2">Glutamyl-tRNA(Gln) amidotransferase, C subunit</fullName>
    </submittedName>
</protein>
<dbReference type="Pfam" id="PF02686">
    <property type="entry name" value="GatC"/>
    <property type="match status" value="1"/>
</dbReference>
<evidence type="ECO:0000313" key="2">
    <source>
        <dbReference type="EMBL" id="ABU81585.1"/>
    </source>
</evidence>
<evidence type="ECO:0000313" key="3">
    <source>
        <dbReference type="Proteomes" id="UP000000262"/>
    </source>
</evidence>
<dbReference type="AlphaFoldDB" id="A8A9I3"/>
<dbReference type="EMBL" id="CP000816">
    <property type="protein sequence ID" value="ABU81585.1"/>
    <property type="molecule type" value="Genomic_DNA"/>
</dbReference>
<accession>A8A9I3</accession>
<dbReference type="eggNOG" id="arCOG02726">
    <property type="taxonomic scope" value="Archaea"/>
</dbReference>
<dbReference type="GO" id="GO:0016740">
    <property type="term" value="F:transferase activity"/>
    <property type="evidence" value="ECO:0007669"/>
    <property type="project" value="UniProtKB-KW"/>
</dbReference>
<proteinExistence type="predicted"/>
<dbReference type="RefSeq" id="WP_011998437.1">
    <property type="nucleotide sequence ID" value="NC_009776.1"/>
</dbReference>
<dbReference type="SUPFAM" id="SSF141000">
    <property type="entry name" value="Glu-tRNAGln amidotransferase C subunit"/>
    <property type="match status" value="1"/>
</dbReference>
<dbReference type="InterPro" id="IPR003837">
    <property type="entry name" value="GatC"/>
</dbReference>
<dbReference type="GeneID" id="5562372"/>
<name>A8A9I3_IGNH4</name>
<sequence length="95" mass="10919">MRLRFDARKGAELAKVKLSEEELQRLQKDLDEMAEMLSVLLDLDLEDVEPMYTPSEALNAARPDEPGETLGDSWMYLVPRKEEQGDKKFVKAPRP</sequence>
<feature type="coiled-coil region" evidence="1">
    <location>
        <begin position="16"/>
        <end position="43"/>
    </location>
</feature>
<dbReference type="HOGENOM" id="CLU_2366168_0_0_2"/>
<dbReference type="InterPro" id="IPR036113">
    <property type="entry name" value="Asp/Glu-ADT_sf_sub_c"/>
</dbReference>
<keyword evidence="3" id="KW-1185">Reference proteome</keyword>
<keyword evidence="1" id="KW-0175">Coiled coil</keyword>
<dbReference type="STRING" id="453591.Igni_0402"/>
<dbReference type="GO" id="GO:0006450">
    <property type="term" value="P:regulation of translational fidelity"/>
    <property type="evidence" value="ECO:0007669"/>
    <property type="project" value="InterPro"/>
</dbReference>
<dbReference type="NCBIfam" id="TIGR00135">
    <property type="entry name" value="gatC"/>
    <property type="match status" value="1"/>
</dbReference>
<keyword evidence="2" id="KW-0808">Transferase</keyword>
<reference evidence="2 3" key="1">
    <citation type="journal article" date="2008" name="Genome Biol.">
        <title>A genomic analysis of the archaeal system Ignicoccus hospitalis-Nanoarchaeum equitans.</title>
        <authorList>
            <person name="Podar M."/>
            <person name="Anderson I."/>
            <person name="Makarova K.S."/>
            <person name="Elkins J.G."/>
            <person name="Ivanova N."/>
            <person name="Wall M.A."/>
            <person name="Lykidis A."/>
            <person name="Mavromatis K."/>
            <person name="Sun H."/>
            <person name="Hudson M.E."/>
            <person name="Chen W."/>
            <person name="Deciu C."/>
            <person name="Hutchison D."/>
            <person name="Eads J.R."/>
            <person name="Anderson A."/>
            <person name="Fernandes F."/>
            <person name="Szeto E."/>
            <person name="Lapidus A."/>
            <person name="Kyrpides N.C."/>
            <person name="Saier M.H.Jr."/>
            <person name="Richardson P.M."/>
            <person name="Rachel R."/>
            <person name="Huber H."/>
            <person name="Eisen J.A."/>
            <person name="Koonin E.V."/>
            <person name="Keller M."/>
            <person name="Stetter K.O."/>
        </authorList>
    </citation>
    <scope>NUCLEOTIDE SEQUENCE [LARGE SCALE GENOMIC DNA]</scope>
    <source>
        <strain evidence="3">KIN4/I / DSM 18386 / JCM 14125</strain>
    </source>
</reference>
<evidence type="ECO:0000256" key="1">
    <source>
        <dbReference type="SAM" id="Coils"/>
    </source>
</evidence>
<organism evidence="2 3">
    <name type="scientific">Ignicoccus hospitalis (strain KIN4/I / DSM 18386 / JCM 14125)</name>
    <dbReference type="NCBI Taxonomy" id="453591"/>
    <lineage>
        <taxon>Archaea</taxon>
        <taxon>Thermoproteota</taxon>
        <taxon>Thermoprotei</taxon>
        <taxon>Desulfurococcales</taxon>
        <taxon>Desulfurococcaceae</taxon>
        <taxon>Ignicoccus</taxon>
    </lineage>
</organism>